<feature type="region of interest" description="Disordered" evidence="7">
    <location>
        <begin position="76"/>
        <end position="111"/>
    </location>
</feature>
<dbReference type="GO" id="GO:0004326">
    <property type="term" value="F:tetrahydrofolylpolyglutamate synthase activity"/>
    <property type="evidence" value="ECO:0007669"/>
    <property type="project" value="InterPro"/>
</dbReference>
<evidence type="ECO:0000256" key="5">
    <source>
        <dbReference type="ARBA" id="ARBA00022840"/>
    </source>
</evidence>
<dbReference type="Gene3D" id="3.90.190.20">
    <property type="entry name" value="Mur ligase, C-terminal domain"/>
    <property type="match status" value="1"/>
</dbReference>
<dbReference type="InterPro" id="IPR001645">
    <property type="entry name" value="Folylpolyglutamate_synth"/>
</dbReference>
<dbReference type="SUPFAM" id="SSF53623">
    <property type="entry name" value="MurD-like peptide ligases, catalytic domain"/>
    <property type="match status" value="2"/>
</dbReference>
<dbReference type="Gene3D" id="3.40.1190.10">
    <property type="entry name" value="Mur-like, catalytic domain"/>
    <property type="match status" value="1"/>
</dbReference>
<dbReference type="NCBIfam" id="TIGR01499">
    <property type="entry name" value="folC"/>
    <property type="match status" value="1"/>
</dbReference>
<feature type="compositionally biased region" description="Low complexity" evidence="7">
    <location>
        <begin position="76"/>
        <end position="94"/>
    </location>
</feature>
<proteinExistence type="inferred from homology"/>
<evidence type="ECO:0000256" key="1">
    <source>
        <dbReference type="ARBA" id="ARBA00008276"/>
    </source>
</evidence>
<keyword evidence="5" id="KW-0067">ATP-binding</keyword>
<comment type="similarity">
    <text evidence="1">Belongs to the folylpolyglutamate synthase family.</text>
</comment>
<evidence type="ECO:0000313" key="8">
    <source>
        <dbReference type="EMBL" id="OGD98005.1"/>
    </source>
</evidence>
<evidence type="ECO:0000256" key="2">
    <source>
        <dbReference type="ARBA" id="ARBA00022598"/>
    </source>
</evidence>
<keyword evidence="6" id="KW-0460">Magnesium</keyword>
<evidence type="ECO:0000313" key="9">
    <source>
        <dbReference type="Proteomes" id="UP000178393"/>
    </source>
</evidence>
<dbReference type="GO" id="GO:0008841">
    <property type="term" value="F:dihydrofolate synthase activity"/>
    <property type="evidence" value="ECO:0007669"/>
    <property type="project" value="TreeGrafter"/>
</dbReference>
<gene>
    <name evidence="8" type="ORF">A2W45_00505</name>
</gene>
<evidence type="ECO:0000256" key="6">
    <source>
        <dbReference type="ARBA" id="ARBA00022842"/>
    </source>
</evidence>
<organism evidence="8 9">
    <name type="scientific">Candidatus Curtissbacteria bacterium RIFCSPHIGHO2_12_41_11</name>
    <dbReference type="NCBI Taxonomy" id="1797718"/>
    <lineage>
        <taxon>Bacteria</taxon>
        <taxon>Candidatus Curtissiibacteriota</taxon>
    </lineage>
</organism>
<protein>
    <submittedName>
        <fullName evidence="8">Uncharacterized protein</fullName>
    </submittedName>
</protein>
<dbReference type="SUPFAM" id="SSF53244">
    <property type="entry name" value="MurD-like peptide ligases, peptide-binding domain"/>
    <property type="match status" value="1"/>
</dbReference>
<comment type="caution">
    <text evidence="8">The sequence shown here is derived from an EMBL/GenBank/DDBJ whole genome shotgun (WGS) entry which is preliminary data.</text>
</comment>
<dbReference type="PROSITE" id="PS01012">
    <property type="entry name" value="FOLYLPOLYGLU_SYNT_2"/>
    <property type="match status" value="1"/>
</dbReference>
<name>A0A1F5H1T0_9BACT</name>
<dbReference type="PANTHER" id="PTHR11136">
    <property type="entry name" value="FOLYLPOLYGLUTAMATE SYNTHASE-RELATED"/>
    <property type="match status" value="1"/>
</dbReference>
<keyword evidence="3" id="KW-0479">Metal-binding</keyword>
<dbReference type="Proteomes" id="UP000178393">
    <property type="component" value="Unassembled WGS sequence"/>
</dbReference>
<dbReference type="EMBL" id="MFBH01000057">
    <property type="protein sequence ID" value="OGD98005.1"/>
    <property type="molecule type" value="Genomic_DNA"/>
</dbReference>
<sequence length="506" mass="56439">MFKDYYECRIWLENFIPHTWTRKELGLERISYLLKLLGNPQNKFKSIHIAGTSGKGSTAFYIAKLLEYAGPVSHFPPASAQSSQPSESSRSSEPLDLRAVGSPSMTATRYPSTVNRKPLTFKIGLHISPHLIDIRERLQINGKLIPMNRFIKLIGEIKPTVESMKDSKVGSPSYFEILVAAAFLYFAKVKVDWAVVEVGLGGRLDATNVLNPQLTVITNVGLDHTDVLGKTEEKIAVEKAGIIKLNVPIVTGCPSASSGSSTVGKALKVIEKVAKEKNAPLITINTQSFEKALKSDVFSTINLPIDIFRSTSYSFTYSHKLLALAAVKTLEIPLSRGQITKAFGSTFPGRFEEIENGVILDGAHNADKVRFLIRWIKEKTTDYRLQTTAVDRRQWTVVLIIAFKKGKDWKKMIDLLVKNLPVSKVIVTKFYAVTDMGKHQAVEPKEIAKYVRSVYRLQTTVYSNSHEAVFASLQSKIYNPKSTILLVTGSLYLVGEVRAIWQLPQY</sequence>
<evidence type="ECO:0000256" key="4">
    <source>
        <dbReference type="ARBA" id="ARBA00022741"/>
    </source>
</evidence>
<dbReference type="InterPro" id="IPR036615">
    <property type="entry name" value="Mur_ligase_C_dom_sf"/>
</dbReference>
<dbReference type="PANTHER" id="PTHR11136:SF0">
    <property type="entry name" value="DIHYDROFOLATE SYNTHETASE-RELATED"/>
    <property type="match status" value="1"/>
</dbReference>
<keyword evidence="2" id="KW-0436">Ligase</keyword>
<reference evidence="8 9" key="1">
    <citation type="journal article" date="2016" name="Nat. Commun.">
        <title>Thousands of microbial genomes shed light on interconnected biogeochemical processes in an aquifer system.</title>
        <authorList>
            <person name="Anantharaman K."/>
            <person name="Brown C.T."/>
            <person name="Hug L.A."/>
            <person name="Sharon I."/>
            <person name="Castelle C.J."/>
            <person name="Probst A.J."/>
            <person name="Thomas B.C."/>
            <person name="Singh A."/>
            <person name="Wilkins M.J."/>
            <person name="Karaoz U."/>
            <person name="Brodie E.L."/>
            <person name="Williams K.H."/>
            <person name="Hubbard S.S."/>
            <person name="Banfield J.F."/>
        </authorList>
    </citation>
    <scope>NUCLEOTIDE SEQUENCE [LARGE SCALE GENOMIC DNA]</scope>
</reference>
<dbReference type="GO" id="GO:0046872">
    <property type="term" value="F:metal ion binding"/>
    <property type="evidence" value="ECO:0007669"/>
    <property type="project" value="UniProtKB-KW"/>
</dbReference>
<dbReference type="GO" id="GO:0005524">
    <property type="term" value="F:ATP binding"/>
    <property type="evidence" value="ECO:0007669"/>
    <property type="project" value="UniProtKB-KW"/>
</dbReference>
<evidence type="ECO:0000256" key="7">
    <source>
        <dbReference type="SAM" id="MobiDB-lite"/>
    </source>
</evidence>
<keyword evidence="4" id="KW-0547">Nucleotide-binding</keyword>
<dbReference type="GO" id="GO:0005829">
    <property type="term" value="C:cytosol"/>
    <property type="evidence" value="ECO:0007669"/>
    <property type="project" value="TreeGrafter"/>
</dbReference>
<dbReference type="AlphaFoldDB" id="A0A1F5H1T0"/>
<dbReference type="InterPro" id="IPR018109">
    <property type="entry name" value="Folylpolyglutamate_synth_CS"/>
</dbReference>
<dbReference type="InterPro" id="IPR036565">
    <property type="entry name" value="Mur-like_cat_sf"/>
</dbReference>
<evidence type="ECO:0000256" key="3">
    <source>
        <dbReference type="ARBA" id="ARBA00022723"/>
    </source>
</evidence>
<accession>A0A1F5H1T0</accession>